<reference evidence="1 2" key="1">
    <citation type="submission" date="2019-03" db="EMBL/GenBank/DDBJ databases">
        <title>Draft genome sequences of novel Actinobacteria.</title>
        <authorList>
            <person name="Sahin N."/>
            <person name="Ay H."/>
            <person name="Saygin H."/>
        </authorList>
    </citation>
    <scope>NUCLEOTIDE SEQUENCE [LARGE SCALE GENOMIC DNA]</scope>
    <source>
        <strain evidence="1 2">5K548</strain>
    </source>
</reference>
<organism evidence="1 2">
    <name type="scientific">Saccharopolyspora karakumensis</name>
    <dbReference type="NCBI Taxonomy" id="2530386"/>
    <lineage>
        <taxon>Bacteria</taxon>
        <taxon>Bacillati</taxon>
        <taxon>Actinomycetota</taxon>
        <taxon>Actinomycetes</taxon>
        <taxon>Pseudonocardiales</taxon>
        <taxon>Pseudonocardiaceae</taxon>
        <taxon>Saccharopolyspora</taxon>
    </lineage>
</organism>
<name>A0A4R5BQ35_9PSEU</name>
<dbReference type="AlphaFoldDB" id="A0A4R5BQ35"/>
<gene>
    <name evidence="1" type="ORF">E1202_14780</name>
</gene>
<sequence>MFAGDDLLRKREVTAKVSSARRASAGCVAWRDNGVLPGVESSGPLCDDARPDGFEEDIQVRNNRRQQTADDNASPTRLLLRAAWLQLLTSFVR</sequence>
<accession>A0A4R5BQ35</accession>
<comment type="caution">
    <text evidence="1">The sequence shown here is derived from an EMBL/GenBank/DDBJ whole genome shotgun (WGS) entry which is preliminary data.</text>
</comment>
<protein>
    <submittedName>
        <fullName evidence="1">Uncharacterized protein</fullName>
    </submittedName>
</protein>
<dbReference type="EMBL" id="SMLA01000019">
    <property type="protein sequence ID" value="TDD88055.1"/>
    <property type="molecule type" value="Genomic_DNA"/>
</dbReference>
<dbReference type="RefSeq" id="WP_132683640.1">
    <property type="nucleotide sequence ID" value="NZ_SMLA01000019.1"/>
</dbReference>
<dbReference type="Proteomes" id="UP000294723">
    <property type="component" value="Unassembled WGS sequence"/>
</dbReference>
<evidence type="ECO:0000313" key="1">
    <source>
        <dbReference type="EMBL" id="TDD88055.1"/>
    </source>
</evidence>
<evidence type="ECO:0000313" key="2">
    <source>
        <dbReference type="Proteomes" id="UP000294723"/>
    </source>
</evidence>
<keyword evidence="2" id="KW-1185">Reference proteome</keyword>
<proteinExistence type="predicted"/>